<comment type="caution">
    <text evidence="4">The sequence shown here is derived from an EMBL/GenBank/DDBJ whole genome shotgun (WGS) entry which is preliminary data.</text>
</comment>
<keyword evidence="5" id="KW-1185">Reference proteome</keyword>
<feature type="compositionally biased region" description="Low complexity" evidence="1">
    <location>
        <begin position="1"/>
        <end position="48"/>
    </location>
</feature>
<feature type="region of interest" description="Disordered" evidence="1">
    <location>
        <begin position="1"/>
        <end position="146"/>
    </location>
</feature>
<dbReference type="GO" id="GO:0008933">
    <property type="term" value="F:peptidoglycan lytic transglycosylase activity"/>
    <property type="evidence" value="ECO:0007669"/>
    <property type="project" value="TreeGrafter"/>
</dbReference>
<feature type="region of interest" description="Disordered" evidence="1">
    <location>
        <begin position="211"/>
        <end position="267"/>
    </location>
</feature>
<accession>A0A495JIK9</accession>
<dbReference type="Gene3D" id="1.10.530.10">
    <property type="match status" value="1"/>
</dbReference>
<organism evidence="4 5">
    <name type="scientific">Micromonospora pisi</name>
    <dbReference type="NCBI Taxonomy" id="589240"/>
    <lineage>
        <taxon>Bacteria</taxon>
        <taxon>Bacillati</taxon>
        <taxon>Actinomycetota</taxon>
        <taxon>Actinomycetes</taxon>
        <taxon>Micromonosporales</taxon>
        <taxon>Micromonosporaceae</taxon>
        <taxon>Micromonospora</taxon>
    </lineage>
</organism>
<protein>
    <submittedName>
        <fullName evidence="4">Membrane-bound lytic murein transglycosylase B</fullName>
    </submittedName>
</protein>
<dbReference type="InterPro" id="IPR043426">
    <property type="entry name" value="MltB-like"/>
</dbReference>
<dbReference type="GO" id="GO:0009253">
    <property type="term" value="P:peptidoglycan catabolic process"/>
    <property type="evidence" value="ECO:0007669"/>
    <property type="project" value="TreeGrafter"/>
</dbReference>
<reference evidence="4 5" key="1">
    <citation type="submission" date="2018-10" db="EMBL/GenBank/DDBJ databases">
        <title>Sequencing the genomes of 1000 actinobacteria strains.</title>
        <authorList>
            <person name="Klenk H.-P."/>
        </authorList>
    </citation>
    <scope>NUCLEOTIDE SEQUENCE [LARGE SCALE GENOMIC DNA]</scope>
    <source>
        <strain evidence="4 5">DSM 45175</strain>
    </source>
</reference>
<proteinExistence type="predicted"/>
<keyword evidence="2" id="KW-0812">Transmembrane</keyword>
<feature type="transmembrane region" description="Helical" evidence="2">
    <location>
        <begin position="182"/>
        <end position="204"/>
    </location>
</feature>
<name>A0A495JIK9_9ACTN</name>
<dbReference type="PANTHER" id="PTHR30163">
    <property type="entry name" value="MEMBRANE-BOUND LYTIC MUREIN TRANSGLYCOSYLASE B"/>
    <property type="match status" value="1"/>
</dbReference>
<feature type="compositionally biased region" description="Pro residues" evidence="1">
    <location>
        <begin position="227"/>
        <end position="236"/>
    </location>
</feature>
<evidence type="ECO:0000313" key="5">
    <source>
        <dbReference type="Proteomes" id="UP000277671"/>
    </source>
</evidence>
<dbReference type="CDD" id="cd13399">
    <property type="entry name" value="Slt35-like"/>
    <property type="match status" value="1"/>
</dbReference>
<dbReference type="EMBL" id="RBKT01000001">
    <property type="protein sequence ID" value="RKR88757.1"/>
    <property type="molecule type" value="Genomic_DNA"/>
</dbReference>
<dbReference type="AlphaFoldDB" id="A0A495JIK9"/>
<dbReference type="Pfam" id="PF13406">
    <property type="entry name" value="SLT_2"/>
    <property type="match status" value="1"/>
</dbReference>
<feature type="compositionally biased region" description="Low complexity" evidence="1">
    <location>
        <begin position="122"/>
        <end position="135"/>
    </location>
</feature>
<evidence type="ECO:0000259" key="3">
    <source>
        <dbReference type="Pfam" id="PF13406"/>
    </source>
</evidence>
<feature type="compositionally biased region" description="Low complexity" evidence="1">
    <location>
        <begin position="60"/>
        <end position="72"/>
    </location>
</feature>
<feature type="compositionally biased region" description="Low complexity" evidence="1">
    <location>
        <begin position="237"/>
        <end position="266"/>
    </location>
</feature>
<evidence type="ECO:0000313" key="4">
    <source>
        <dbReference type="EMBL" id="RKR88757.1"/>
    </source>
</evidence>
<evidence type="ECO:0000256" key="1">
    <source>
        <dbReference type="SAM" id="MobiDB-lite"/>
    </source>
</evidence>
<gene>
    <name evidence="4" type="ORF">BDK92_3088</name>
</gene>
<evidence type="ECO:0000256" key="2">
    <source>
        <dbReference type="SAM" id="Phobius"/>
    </source>
</evidence>
<dbReference type="SUPFAM" id="SSF53955">
    <property type="entry name" value="Lysozyme-like"/>
    <property type="match status" value="1"/>
</dbReference>
<keyword evidence="2" id="KW-1133">Transmembrane helix</keyword>
<dbReference type="InterPro" id="IPR023346">
    <property type="entry name" value="Lysozyme-like_dom_sf"/>
</dbReference>
<dbReference type="InterPro" id="IPR031304">
    <property type="entry name" value="SLT_2"/>
</dbReference>
<sequence>MVDGADSTAARRLRSAAPALDGPLASSGAAPEPGASKPAAQQPGAAKPVDSKPAVPTQRTPGPAASDAPGDPKAADDKPTDARQVGVDADETGAKRADDTPVEVKTTGAEKTDAEKTDAASDDAAATTSDTSASDGPTRVGSPRRTRVPFAHALRRVPPARQVPAATARAVGRWARGGSGRLVLPALFILALVAAAGLAGGVLIPATAHTPPSRAGGASGSQTDPGAPAPGQPSGPAPTAGAGLPTSGLPGTALPGTGLPGGVLPPSARPADVLTGWAAQTSARTGVAPLAMQAYGYAELVLAQTTPACKLSWTTLAAIGFIESGHGTANRNTVDAKGASTPGIIGLPLDGTENRMRIMDTDRGVLDGDVTYDRAVGPMQFIPTTWQESGVDADNDGVKNPQDIDDAALAAGNYLCKGNRNLSVAEDWWNAILSYNDVRVYAQDVFNKANEYGANSRA</sequence>
<feature type="compositionally biased region" description="Basic and acidic residues" evidence="1">
    <location>
        <begin position="108"/>
        <end position="119"/>
    </location>
</feature>
<feature type="domain" description="Transglycosylase SLT" evidence="3">
    <location>
        <begin position="375"/>
        <end position="416"/>
    </location>
</feature>
<dbReference type="Proteomes" id="UP000277671">
    <property type="component" value="Unassembled WGS sequence"/>
</dbReference>
<dbReference type="PANTHER" id="PTHR30163:SF8">
    <property type="entry name" value="LYTIC MUREIN TRANSGLYCOSYLASE"/>
    <property type="match status" value="1"/>
</dbReference>
<keyword evidence="2" id="KW-0472">Membrane</keyword>